<evidence type="ECO:0000256" key="1">
    <source>
        <dbReference type="SAM" id="MobiDB-lite"/>
    </source>
</evidence>
<dbReference type="InterPro" id="IPR032567">
    <property type="entry name" value="RTL1-rel"/>
</dbReference>
<dbReference type="PANTHER" id="PTHR15503:SF45">
    <property type="entry name" value="RNA-DIRECTED DNA POLYMERASE HOMOLOG"/>
    <property type="match status" value="1"/>
</dbReference>
<feature type="region of interest" description="Disordered" evidence="1">
    <location>
        <begin position="1"/>
        <end position="49"/>
    </location>
</feature>
<dbReference type="AlphaFoldDB" id="M1DCD2"/>
<organism evidence="2 3">
    <name type="scientific">Solanum tuberosum</name>
    <name type="common">Potato</name>
    <dbReference type="NCBI Taxonomy" id="4113"/>
    <lineage>
        <taxon>Eukaryota</taxon>
        <taxon>Viridiplantae</taxon>
        <taxon>Streptophyta</taxon>
        <taxon>Embryophyta</taxon>
        <taxon>Tracheophyta</taxon>
        <taxon>Spermatophyta</taxon>
        <taxon>Magnoliopsida</taxon>
        <taxon>eudicotyledons</taxon>
        <taxon>Gunneridae</taxon>
        <taxon>Pentapetalae</taxon>
        <taxon>asterids</taxon>
        <taxon>lamiids</taxon>
        <taxon>Solanales</taxon>
        <taxon>Solanaceae</taxon>
        <taxon>Solanoideae</taxon>
        <taxon>Solaneae</taxon>
        <taxon>Solanum</taxon>
    </lineage>
</organism>
<dbReference type="HOGENOM" id="CLU_627628_0_0_1"/>
<dbReference type="Pfam" id="PF08284">
    <property type="entry name" value="RVP_2"/>
    <property type="match status" value="1"/>
</dbReference>
<dbReference type="Proteomes" id="UP000011115">
    <property type="component" value="Unassembled WGS sequence"/>
</dbReference>
<dbReference type="CDD" id="cd00303">
    <property type="entry name" value="retropepsin_like"/>
    <property type="match status" value="1"/>
</dbReference>
<dbReference type="InParanoid" id="M1DCD2"/>
<name>M1DCD2_SOLTU</name>
<dbReference type="InterPro" id="IPR021109">
    <property type="entry name" value="Peptidase_aspartic_dom_sf"/>
</dbReference>
<dbReference type="PaxDb" id="4113-PGSC0003DMT400086724"/>
<feature type="compositionally biased region" description="Polar residues" evidence="1">
    <location>
        <begin position="11"/>
        <end position="21"/>
    </location>
</feature>
<evidence type="ECO:0000313" key="2">
    <source>
        <dbReference type="EnsemblPlants" id="PGSC0003DMT400086724"/>
    </source>
</evidence>
<dbReference type="SUPFAM" id="SSF50630">
    <property type="entry name" value="Acid proteases"/>
    <property type="match status" value="1"/>
</dbReference>
<dbReference type="Gene3D" id="2.40.70.10">
    <property type="entry name" value="Acid Proteases"/>
    <property type="match status" value="1"/>
</dbReference>
<reference evidence="3" key="1">
    <citation type="journal article" date="2011" name="Nature">
        <title>Genome sequence and analysis of the tuber crop potato.</title>
        <authorList>
            <consortium name="The Potato Genome Sequencing Consortium"/>
        </authorList>
    </citation>
    <scope>NUCLEOTIDE SEQUENCE [LARGE SCALE GENOMIC DNA]</scope>
    <source>
        <strain evidence="3">cv. DM1-3 516 R44</strain>
    </source>
</reference>
<sequence length="437" mass="48893">MLFGMVEIPNMPSTDISTSSEVPPAPTAGDDTRPDDVVVESEVETDEEQLGVREEAYIIIIIEGEVQTDSTQVTGENAITITHILFDDESAIDPSGTRSDDDPEEHVESDDPEEHVESDDLDNGNETQIEQISYLQVGVRNMLHVQDMASRRVYTRRNVRNNVEQKSPPQAPQVSIDPLAEQVSNAEFRVRDFTRMNPPEFHGSKVEEDPQEFSDEVYKVLMIMEVMPVEKAELATYQLKGVTQIRSKCTKYGRKHVGREVKKATTSGAGSNAPKQNRFYALLTRGAQKSSLDVVTGMLNVFQLDVYVLLDAGATLSFVTPYVAMRFDVLPDVLLEPFSISTLVGDSIVAKRVYRKCPVSLSHRVTLVDLVELDMLDFDVILGVDWLHPCYASIDYRTRVVKSQFPNEPILEWKGGNSNPKGQFVSYLQARKMISNG</sequence>
<evidence type="ECO:0000313" key="3">
    <source>
        <dbReference type="Proteomes" id="UP000011115"/>
    </source>
</evidence>
<proteinExistence type="predicted"/>
<dbReference type="EnsemblPlants" id="PGSC0003DMT400086724">
    <property type="protein sequence ID" value="PGSC0003DMT400086724"/>
    <property type="gene ID" value="PGSC0003DMG400036295"/>
</dbReference>
<dbReference type="PANTHER" id="PTHR15503">
    <property type="entry name" value="LDOC1 RELATED"/>
    <property type="match status" value="1"/>
</dbReference>
<feature type="compositionally biased region" description="Acidic residues" evidence="1">
    <location>
        <begin position="37"/>
        <end position="49"/>
    </location>
</feature>
<dbReference type="Gramene" id="PGSC0003DMT400086724">
    <property type="protein sequence ID" value="PGSC0003DMT400086724"/>
    <property type="gene ID" value="PGSC0003DMG400036295"/>
</dbReference>
<reference evidence="2" key="2">
    <citation type="submission" date="2015-06" db="UniProtKB">
        <authorList>
            <consortium name="EnsemblPlants"/>
        </authorList>
    </citation>
    <scope>IDENTIFICATION</scope>
    <source>
        <strain evidence="2">DM1-3 516 R44</strain>
    </source>
</reference>
<keyword evidence="3" id="KW-1185">Reference proteome</keyword>
<feature type="compositionally biased region" description="Acidic residues" evidence="1">
    <location>
        <begin position="101"/>
        <end position="123"/>
    </location>
</feature>
<protein>
    <submittedName>
        <fullName evidence="2">Gag-pol polyprotein</fullName>
    </submittedName>
</protein>
<accession>M1DCD2</accession>
<feature type="region of interest" description="Disordered" evidence="1">
    <location>
        <begin position="90"/>
        <end position="125"/>
    </location>
</feature>